<protein>
    <submittedName>
        <fullName evidence="1">Uncharacterized protein</fullName>
    </submittedName>
</protein>
<evidence type="ECO:0000313" key="1">
    <source>
        <dbReference type="EMBL" id="JAH89029.1"/>
    </source>
</evidence>
<reference evidence="1" key="2">
    <citation type="journal article" date="2015" name="Fish Shellfish Immunol.">
        <title>Early steps in the European eel (Anguilla anguilla)-Vibrio vulnificus interaction in the gills: Role of the RtxA13 toxin.</title>
        <authorList>
            <person name="Callol A."/>
            <person name="Pajuelo D."/>
            <person name="Ebbesson L."/>
            <person name="Teles M."/>
            <person name="MacKenzie S."/>
            <person name="Amaro C."/>
        </authorList>
    </citation>
    <scope>NUCLEOTIDE SEQUENCE</scope>
</reference>
<proteinExistence type="predicted"/>
<name>A0A0E9WF65_ANGAN</name>
<sequence>MGILKTLTPIKIFSNDLNMELEIEREKLNIVKSSHLLTEIYLFYMGPSILQSTEFSWICYCPDNSS</sequence>
<dbReference type="EMBL" id="GBXM01019548">
    <property type="protein sequence ID" value="JAH89029.1"/>
    <property type="molecule type" value="Transcribed_RNA"/>
</dbReference>
<organism evidence="1">
    <name type="scientific">Anguilla anguilla</name>
    <name type="common">European freshwater eel</name>
    <name type="synonym">Muraena anguilla</name>
    <dbReference type="NCBI Taxonomy" id="7936"/>
    <lineage>
        <taxon>Eukaryota</taxon>
        <taxon>Metazoa</taxon>
        <taxon>Chordata</taxon>
        <taxon>Craniata</taxon>
        <taxon>Vertebrata</taxon>
        <taxon>Euteleostomi</taxon>
        <taxon>Actinopterygii</taxon>
        <taxon>Neopterygii</taxon>
        <taxon>Teleostei</taxon>
        <taxon>Anguilliformes</taxon>
        <taxon>Anguillidae</taxon>
        <taxon>Anguilla</taxon>
    </lineage>
</organism>
<accession>A0A0E9WF65</accession>
<dbReference type="AlphaFoldDB" id="A0A0E9WF65"/>
<reference evidence="1" key="1">
    <citation type="submission" date="2014-11" db="EMBL/GenBank/DDBJ databases">
        <authorList>
            <person name="Amaro Gonzalez C."/>
        </authorList>
    </citation>
    <scope>NUCLEOTIDE SEQUENCE</scope>
</reference>